<dbReference type="HOGENOM" id="CLU_2152241_0_0_1"/>
<reference evidence="1" key="3">
    <citation type="submission" date="2015-04" db="UniProtKB">
        <authorList>
            <consortium name="EnsemblPlants"/>
        </authorList>
    </citation>
    <scope>IDENTIFICATION</scope>
</reference>
<sequence>IGKPTAGSGKVSLSFPCVCPAIFQHTAQLIKPTLARPREGSGRVRLVLGVSSLSSRCPTALATERRWSAETLDKRRGGLRRGLAALRPAGADAATRGGAAREYTTQFLKQAS</sequence>
<reference evidence="1 2" key="1">
    <citation type="submission" date="2012-08" db="EMBL/GenBank/DDBJ databases">
        <title>Oryza genome evolution.</title>
        <authorList>
            <person name="Wing R.A."/>
        </authorList>
    </citation>
    <scope>NUCLEOTIDE SEQUENCE</scope>
</reference>
<dbReference type="AlphaFoldDB" id="A0A0D9VY95"/>
<dbReference type="Proteomes" id="UP000032180">
    <property type="component" value="Chromosome 3"/>
</dbReference>
<proteinExistence type="predicted"/>
<accession>A0A0D9VY95</accession>
<keyword evidence="2" id="KW-1185">Reference proteome</keyword>
<evidence type="ECO:0000313" key="1">
    <source>
        <dbReference type="EnsemblPlants" id="LPERR03G26710.1"/>
    </source>
</evidence>
<dbReference type="Gramene" id="LPERR03G26710.1">
    <property type="protein sequence ID" value="LPERR03G26710.1"/>
    <property type="gene ID" value="LPERR03G26710"/>
</dbReference>
<organism evidence="1 2">
    <name type="scientific">Leersia perrieri</name>
    <dbReference type="NCBI Taxonomy" id="77586"/>
    <lineage>
        <taxon>Eukaryota</taxon>
        <taxon>Viridiplantae</taxon>
        <taxon>Streptophyta</taxon>
        <taxon>Embryophyta</taxon>
        <taxon>Tracheophyta</taxon>
        <taxon>Spermatophyta</taxon>
        <taxon>Magnoliopsida</taxon>
        <taxon>Liliopsida</taxon>
        <taxon>Poales</taxon>
        <taxon>Poaceae</taxon>
        <taxon>BOP clade</taxon>
        <taxon>Oryzoideae</taxon>
        <taxon>Oryzeae</taxon>
        <taxon>Oryzinae</taxon>
        <taxon>Leersia</taxon>
    </lineage>
</organism>
<name>A0A0D9VY95_9ORYZ</name>
<evidence type="ECO:0000313" key="2">
    <source>
        <dbReference type="Proteomes" id="UP000032180"/>
    </source>
</evidence>
<dbReference type="EnsemblPlants" id="LPERR03G26710.1">
    <property type="protein sequence ID" value="LPERR03G26710.1"/>
    <property type="gene ID" value="LPERR03G26710"/>
</dbReference>
<reference evidence="2" key="2">
    <citation type="submission" date="2013-12" db="EMBL/GenBank/DDBJ databases">
        <authorList>
            <person name="Yu Y."/>
            <person name="Lee S."/>
            <person name="de Baynast K."/>
            <person name="Wissotski M."/>
            <person name="Liu L."/>
            <person name="Talag J."/>
            <person name="Goicoechea J."/>
            <person name="Angelova A."/>
            <person name="Jetty R."/>
            <person name="Kudrna D."/>
            <person name="Golser W."/>
            <person name="Rivera L."/>
            <person name="Zhang J."/>
            <person name="Wing R."/>
        </authorList>
    </citation>
    <scope>NUCLEOTIDE SEQUENCE</scope>
</reference>
<protein>
    <submittedName>
        <fullName evidence="1">Uncharacterized protein</fullName>
    </submittedName>
</protein>